<feature type="compositionally biased region" description="Low complexity" evidence="1">
    <location>
        <begin position="56"/>
        <end position="80"/>
    </location>
</feature>
<dbReference type="RefSeq" id="WP_056938669.1">
    <property type="nucleotide sequence ID" value="NZ_AZDM01000003.1"/>
</dbReference>
<reference evidence="3 4" key="1">
    <citation type="journal article" date="2019" name="Appl. Microbiol. Biotechnol.">
        <title>Uncovering carbohydrate metabolism through a genotype-phenotype association study of 56 lactic acid bacteria genomes.</title>
        <authorList>
            <person name="Buron-Moles G."/>
            <person name="Chailyan A."/>
            <person name="Dolejs I."/>
            <person name="Forster J."/>
            <person name="Miks M.H."/>
        </authorList>
    </citation>
    <scope>NUCLEOTIDE SEQUENCE [LARGE SCALE GENOMIC DNA]</scope>
    <source>
        <strain evidence="3 4">ATCC 4005</strain>
    </source>
</reference>
<keyword evidence="2" id="KW-0812">Transmembrane</keyword>
<evidence type="ECO:0000256" key="1">
    <source>
        <dbReference type="SAM" id="MobiDB-lite"/>
    </source>
</evidence>
<gene>
    <name evidence="3" type="ORF">C5L32_001334</name>
</gene>
<sequence length="229" mass="25532">MEFLEVLLGLGYIGLIIAAIYLYQKRQKQEPAPFGWKHLGIAFCVLFVIGMATGGTQSDNSSSTQTSQQADSATESSASEESLDESTETEEPGSSESESDDPDEDPYAALSAKERDEFNQSLDDELIQDQKEAENGENAYAWSLFVGGIVYDKQRGFIVKVNDNFQQLSNANKTIIGHSVQSFIQSQLLMIGKDVQPDDPYPYINFHYGYDRVGDSRMWDPAKFKFSES</sequence>
<protein>
    <submittedName>
        <fullName evidence="3">Uncharacterized protein</fullName>
    </submittedName>
</protein>
<name>A0A4R5NHU6_LENBU</name>
<evidence type="ECO:0000313" key="3">
    <source>
        <dbReference type="EMBL" id="TDG73981.1"/>
    </source>
</evidence>
<dbReference type="Proteomes" id="UP000295181">
    <property type="component" value="Unassembled WGS sequence"/>
</dbReference>
<proteinExistence type="predicted"/>
<feature type="compositionally biased region" description="Acidic residues" evidence="1">
    <location>
        <begin position="81"/>
        <end position="106"/>
    </location>
</feature>
<organism evidence="3 4">
    <name type="scientific">Lentilactobacillus buchneri DSM 20057</name>
    <dbReference type="NCBI Taxonomy" id="1423728"/>
    <lineage>
        <taxon>Bacteria</taxon>
        <taxon>Bacillati</taxon>
        <taxon>Bacillota</taxon>
        <taxon>Bacilli</taxon>
        <taxon>Lactobacillales</taxon>
        <taxon>Lactobacillaceae</taxon>
        <taxon>Lentilactobacillus</taxon>
    </lineage>
</organism>
<dbReference type="EMBL" id="PUFP01000075">
    <property type="protein sequence ID" value="TDG73981.1"/>
    <property type="molecule type" value="Genomic_DNA"/>
</dbReference>
<feature type="transmembrane region" description="Helical" evidence="2">
    <location>
        <begin position="35"/>
        <end position="55"/>
    </location>
</feature>
<keyword evidence="2" id="KW-0472">Membrane</keyword>
<comment type="caution">
    <text evidence="3">The sequence shown here is derived from an EMBL/GenBank/DDBJ whole genome shotgun (WGS) entry which is preliminary data.</text>
</comment>
<feature type="transmembrane region" description="Helical" evidence="2">
    <location>
        <begin position="6"/>
        <end position="23"/>
    </location>
</feature>
<dbReference type="AlphaFoldDB" id="A0A4R5NHU6"/>
<evidence type="ECO:0000313" key="4">
    <source>
        <dbReference type="Proteomes" id="UP000295181"/>
    </source>
</evidence>
<dbReference type="GeneID" id="72461009"/>
<keyword evidence="2" id="KW-1133">Transmembrane helix</keyword>
<accession>A0A4R5NHU6</accession>
<evidence type="ECO:0000256" key="2">
    <source>
        <dbReference type="SAM" id="Phobius"/>
    </source>
</evidence>
<feature type="region of interest" description="Disordered" evidence="1">
    <location>
        <begin position="56"/>
        <end position="107"/>
    </location>
</feature>